<dbReference type="EMBL" id="JABZRE010000002">
    <property type="protein sequence ID" value="MBF1306329.1"/>
    <property type="molecule type" value="Genomic_DNA"/>
</dbReference>
<dbReference type="RefSeq" id="WP_278476831.1">
    <property type="nucleotide sequence ID" value="NZ_JABZRE010000002.1"/>
</dbReference>
<protein>
    <recommendedName>
        <fullName evidence="3">Single-stranded DNA-binding protein</fullName>
    </recommendedName>
</protein>
<evidence type="ECO:0000313" key="1">
    <source>
        <dbReference type="EMBL" id="MBF1306329.1"/>
    </source>
</evidence>
<name>A0A930DY16_9FIRM</name>
<organism evidence="1 2">
    <name type="scientific">Parvimonas micra</name>
    <dbReference type="NCBI Taxonomy" id="33033"/>
    <lineage>
        <taxon>Bacteria</taxon>
        <taxon>Bacillati</taxon>
        <taxon>Bacillota</taxon>
        <taxon>Tissierellia</taxon>
        <taxon>Tissierellales</taxon>
        <taxon>Peptoniphilaceae</taxon>
        <taxon>Parvimonas</taxon>
    </lineage>
</organism>
<sequence>MENKEKKYNNVKAITRLQRPDGMPSAIIVAQNLMVNNEPSINPTKNGKIAISFPTNLALDDFTKSRLSHALNGMVLNETQFGISTKVVTFVKAGARYDQLVENLVKGAKITLTQGTLSQKNYQNDKNETVTYLELLVDPFNFGYIVSPEEAKAKKSEAGQVATATTSTNYALDESDLPF</sequence>
<comment type="caution">
    <text evidence="1">The sequence shown here is derived from an EMBL/GenBank/DDBJ whole genome shotgun (WGS) entry which is preliminary data.</text>
</comment>
<proteinExistence type="predicted"/>
<dbReference type="AlphaFoldDB" id="A0A930DY16"/>
<evidence type="ECO:0000313" key="2">
    <source>
        <dbReference type="Proteomes" id="UP000758611"/>
    </source>
</evidence>
<gene>
    <name evidence="1" type="ORF">HXM94_00880</name>
</gene>
<dbReference type="Proteomes" id="UP000758611">
    <property type="component" value="Unassembled WGS sequence"/>
</dbReference>
<accession>A0A930DY16</accession>
<reference evidence="1" key="1">
    <citation type="submission" date="2020-04" db="EMBL/GenBank/DDBJ databases">
        <title>Deep metagenomics examines the oral microbiome during advanced dental caries in children, revealing novel taxa and co-occurrences with host molecules.</title>
        <authorList>
            <person name="Baker J.L."/>
            <person name="Morton J.T."/>
            <person name="Dinis M."/>
            <person name="Alvarez R."/>
            <person name="Tran N.C."/>
            <person name="Knight R."/>
            <person name="Edlund A."/>
        </authorList>
    </citation>
    <scope>NUCLEOTIDE SEQUENCE</scope>
    <source>
        <strain evidence="1">JCVI_23_bin.11</strain>
    </source>
</reference>
<evidence type="ECO:0008006" key="3">
    <source>
        <dbReference type="Google" id="ProtNLM"/>
    </source>
</evidence>